<reference evidence="1" key="1">
    <citation type="journal article" date="2020" name="Nature">
        <title>Giant virus diversity and host interactions through global metagenomics.</title>
        <authorList>
            <person name="Schulz F."/>
            <person name="Roux S."/>
            <person name="Paez-Espino D."/>
            <person name="Jungbluth S."/>
            <person name="Walsh D.A."/>
            <person name="Denef V.J."/>
            <person name="McMahon K.D."/>
            <person name="Konstantinidis K.T."/>
            <person name="Eloe-Fadrosh E.A."/>
            <person name="Kyrpides N.C."/>
            <person name="Woyke T."/>
        </authorList>
    </citation>
    <scope>NUCLEOTIDE SEQUENCE</scope>
    <source>
        <strain evidence="1">GVMAG-M-3300023179-92</strain>
    </source>
</reference>
<accession>A0A6C0HDL7</accession>
<dbReference type="AlphaFoldDB" id="A0A6C0HDL7"/>
<sequence length="165" mass="17407">MSISSQLVQTKINSGGIAQFGASMSTLIPELSPCGDRYGFDQYGRQAPPDSVDSLTCPGMFSSEVRINVENSLRPFLSPRYFDLPIGISGGADTLFGNAAIGGRITVAGLDKNIPIEVSMLSGANKNINSNLAFSALGQKYTGTTNYNSTSSAPEQEGAAYNSMY</sequence>
<organism evidence="1">
    <name type="scientific">viral metagenome</name>
    <dbReference type="NCBI Taxonomy" id="1070528"/>
    <lineage>
        <taxon>unclassified sequences</taxon>
        <taxon>metagenomes</taxon>
        <taxon>organismal metagenomes</taxon>
    </lineage>
</organism>
<proteinExistence type="predicted"/>
<protein>
    <submittedName>
        <fullName evidence="1">Uncharacterized protein</fullName>
    </submittedName>
</protein>
<name>A0A6C0HDL7_9ZZZZ</name>
<evidence type="ECO:0000313" key="1">
    <source>
        <dbReference type="EMBL" id="QHT78722.1"/>
    </source>
</evidence>
<dbReference type="EMBL" id="MN739936">
    <property type="protein sequence ID" value="QHT78722.1"/>
    <property type="molecule type" value="Genomic_DNA"/>
</dbReference>